<evidence type="ECO:0000313" key="3">
    <source>
        <dbReference type="EMBL" id="KAL0124255.1"/>
    </source>
</evidence>
<sequence>MLEIGGFFQRRFEILLISLLSQTVTLGDRSRGGAGRSIGRSTNMASYTMHARNHRT</sequence>
<feature type="signal peptide" evidence="2">
    <location>
        <begin position="1"/>
        <end position="27"/>
    </location>
</feature>
<keyword evidence="2" id="KW-0732">Signal</keyword>
<dbReference type="AlphaFoldDB" id="A0AAW2G9U9"/>
<gene>
    <name evidence="3" type="ORF">PUN28_006244</name>
</gene>
<protein>
    <submittedName>
        <fullName evidence="3">Uncharacterized protein</fullName>
    </submittedName>
</protein>
<proteinExistence type="predicted"/>
<feature type="region of interest" description="Disordered" evidence="1">
    <location>
        <begin position="28"/>
        <end position="56"/>
    </location>
</feature>
<evidence type="ECO:0000256" key="2">
    <source>
        <dbReference type="SAM" id="SignalP"/>
    </source>
</evidence>
<feature type="chain" id="PRO_5043486668" evidence="2">
    <location>
        <begin position="28"/>
        <end position="56"/>
    </location>
</feature>
<evidence type="ECO:0000256" key="1">
    <source>
        <dbReference type="SAM" id="MobiDB-lite"/>
    </source>
</evidence>
<name>A0AAW2G9U9_9HYME</name>
<dbReference type="EMBL" id="JADYXP020000005">
    <property type="protein sequence ID" value="KAL0124255.1"/>
    <property type="molecule type" value="Genomic_DNA"/>
</dbReference>
<evidence type="ECO:0000313" key="4">
    <source>
        <dbReference type="Proteomes" id="UP001430953"/>
    </source>
</evidence>
<accession>A0AAW2G9U9</accession>
<organism evidence="3 4">
    <name type="scientific">Cardiocondyla obscurior</name>
    <dbReference type="NCBI Taxonomy" id="286306"/>
    <lineage>
        <taxon>Eukaryota</taxon>
        <taxon>Metazoa</taxon>
        <taxon>Ecdysozoa</taxon>
        <taxon>Arthropoda</taxon>
        <taxon>Hexapoda</taxon>
        <taxon>Insecta</taxon>
        <taxon>Pterygota</taxon>
        <taxon>Neoptera</taxon>
        <taxon>Endopterygota</taxon>
        <taxon>Hymenoptera</taxon>
        <taxon>Apocrita</taxon>
        <taxon>Aculeata</taxon>
        <taxon>Formicoidea</taxon>
        <taxon>Formicidae</taxon>
        <taxon>Myrmicinae</taxon>
        <taxon>Cardiocondyla</taxon>
    </lineage>
</organism>
<dbReference type="Proteomes" id="UP001430953">
    <property type="component" value="Unassembled WGS sequence"/>
</dbReference>
<keyword evidence="4" id="KW-1185">Reference proteome</keyword>
<reference evidence="3 4" key="1">
    <citation type="submission" date="2023-03" db="EMBL/GenBank/DDBJ databases">
        <title>High recombination rates correlate with genetic variation in Cardiocondyla obscurior ants.</title>
        <authorList>
            <person name="Errbii M."/>
        </authorList>
    </citation>
    <scope>NUCLEOTIDE SEQUENCE [LARGE SCALE GENOMIC DNA]</scope>
    <source>
        <strain evidence="3">Alpha-2009</strain>
        <tissue evidence="3">Whole body</tissue>
    </source>
</reference>
<comment type="caution">
    <text evidence="3">The sequence shown here is derived from an EMBL/GenBank/DDBJ whole genome shotgun (WGS) entry which is preliminary data.</text>
</comment>